<dbReference type="AlphaFoldDB" id="A0A6J7KH12"/>
<name>A0A6J7KH12_9ZZZZ</name>
<keyword evidence="1" id="KW-0812">Transmembrane</keyword>
<evidence type="ECO:0000313" key="2">
    <source>
        <dbReference type="EMBL" id="CAB4953284.1"/>
    </source>
</evidence>
<keyword evidence="1" id="KW-0472">Membrane</keyword>
<gene>
    <name evidence="2" type="ORF">UFOPK3564_03612</name>
</gene>
<proteinExistence type="predicted"/>
<dbReference type="EMBL" id="CAFBMK010000368">
    <property type="protein sequence ID" value="CAB4953284.1"/>
    <property type="molecule type" value="Genomic_DNA"/>
</dbReference>
<sequence length="148" mass="17377">MHSYVTELNNSALFAGLVMLVMNIGSRYVQINLSESTEEYLKHILKKEMLVFAIAWMGTKNIYYSLIITTCFTLLADHFANEDSEYCMLPTHFKELRKLNGETKRDTEFISDVEINKAVTVLEKAKRQKERDKQEDLLRKHNFFDFPK</sequence>
<organism evidence="2">
    <name type="scientific">freshwater metagenome</name>
    <dbReference type="NCBI Taxonomy" id="449393"/>
    <lineage>
        <taxon>unclassified sequences</taxon>
        <taxon>metagenomes</taxon>
        <taxon>ecological metagenomes</taxon>
    </lineage>
</organism>
<feature type="transmembrane region" description="Helical" evidence="1">
    <location>
        <begin position="12"/>
        <end position="29"/>
    </location>
</feature>
<reference evidence="2" key="1">
    <citation type="submission" date="2020-05" db="EMBL/GenBank/DDBJ databases">
        <authorList>
            <person name="Chiriac C."/>
            <person name="Salcher M."/>
            <person name="Ghai R."/>
            <person name="Kavagutti S V."/>
        </authorList>
    </citation>
    <scope>NUCLEOTIDE SEQUENCE</scope>
</reference>
<accession>A0A6J7KH12</accession>
<protein>
    <submittedName>
        <fullName evidence="2">Unannotated protein</fullName>
    </submittedName>
</protein>
<keyword evidence="1" id="KW-1133">Transmembrane helix</keyword>
<feature type="transmembrane region" description="Helical" evidence="1">
    <location>
        <begin position="50"/>
        <end position="75"/>
    </location>
</feature>
<evidence type="ECO:0000256" key="1">
    <source>
        <dbReference type="SAM" id="Phobius"/>
    </source>
</evidence>